<dbReference type="AlphaFoldDB" id="A0A2W4WBW1"/>
<dbReference type="Pfam" id="PF00174">
    <property type="entry name" value="Oxidored_molyb"/>
    <property type="match status" value="1"/>
</dbReference>
<accession>A0A2W4WBW1</accession>
<organism evidence="2 4">
    <name type="scientific">Pseudanabaena frigida</name>
    <dbReference type="NCBI Taxonomy" id="945775"/>
    <lineage>
        <taxon>Bacteria</taxon>
        <taxon>Bacillati</taxon>
        <taxon>Cyanobacteriota</taxon>
        <taxon>Cyanophyceae</taxon>
        <taxon>Pseudanabaenales</taxon>
        <taxon>Pseudanabaenaceae</taxon>
        <taxon>Pseudanabaena</taxon>
    </lineage>
</organism>
<dbReference type="SUPFAM" id="SSF56524">
    <property type="entry name" value="Oxidoreductase molybdopterin-binding domain"/>
    <property type="match status" value="1"/>
</dbReference>
<dbReference type="PANTHER" id="PTHR43032:SF2">
    <property type="entry name" value="BLL0505 PROTEIN"/>
    <property type="match status" value="1"/>
</dbReference>
<reference evidence="2 4" key="2">
    <citation type="submission" date="2018-06" db="EMBL/GenBank/DDBJ databases">
        <title>Metagenomic assembly of (sub)arctic Cyanobacteria and their associated microbiome from non-axenic cultures.</title>
        <authorList>
            <person name="Baurain D."/>
        </authorList>
    </citation>
    <scope>NUCLEOTIDE SEQUENCE [LARGE SCALE GENOMIC DNA]</scope>
    <source>
        <strain evidence="2">ULC066bin1</strain>
    </source>
</reference>
<evidence type="ECO:0000313" key="4">
    <source>
        <dbReference type="Proteomes" id="UP000249467"/>
    </source>
</evidence>
<name>A0A2W4WBW1_9CYAN</name>
<dbReference type="EMBL" id="QBML01000018">
    <property type="protein sequence ID" value="PZO39399.1"/>
    <property type="molecule type" value="Genomic_DNA"/>
</dbReference>
<reference evidence="2 4" key="1">
    <citation type="submission" date="2018-04" db="EMBL/GenBank/DDBJ databases">
        <authorList>
            <person name="Go L.Y."/>
            <person name="Mitchell J.A."/>
        </authorList>
    </citation>
    <scope>NUCLEOTIDE SEQUENCE [LARGE SCALE GENOMIC DNA]</scope>
    <source>
        <strain evidence="2">ULC066bin1</strain>
    </source>
</reference>
<evidence type="ECO:0000259" key="1">
    <source>
        <dbReference type="Pfam" id="PF00174"/>
    </source>
</evidence>
<feature type="domain" description="Oxidoreductase molybdopterin-binding" evidence="1">
    <location>
        <begin position="96"/>
        <end position="234"/>
    </location>
</feature>
<dbReference type="InterPro" id="IPR036374">
    <property type="entry name" value="OxRdtase_Mopterin-bd_sf"/>
</dbReference>
<dbReference type="Proteomes" id="UP000249467">
    <property type="component" value="Unassembled WGS sequence"/>
</dbReference>
<dbReference type="PANTHER" id="PTHR43032">
    <property type="entry name" value="PROTEIN-METHIONINE-SULFOXIDE REDUCTASE"/>
    <property type="match status" value="1"/>
</dbReference>
<dbReference type="EMBL" id="QBML01000018">
    <property type="protein sequence ID" value="PZO39419.1"/>
    <property type="molecule type" value="Genomic_DNA"/>
</dbReference>
<evidence type="ECO:0000313" key="3">
    <source>
        <dbReference type="EMBL" id="PZO39419.1"/>
    </source>
</evidence>
<dbReference type="PROSITE" id="PS51257">
    <property type="entry name" value="PROKAR_LIPOPROTEIN"/>
    <property type="match status" value="1"/>
</dbReference>
<gene>
    <name evidence="2" type="ORF">DCF19_14145</name>
    <name evidence="3" type="ORF">DCF19_14265</name>
</gene>
<dbReference type="InterPro" id="IPR000572">
    <property type="entry name" value="OxRdtase_Mopterin-bd_dom"/>
</dbReference>
<dbReference type="Gene3D" id="3.90.420.10">
    <property type="entry name" value="Oxidoreductase, molybdopterin-binding domain"/>
    <property type="match status" value="1"/>
</dbReference>
<sequence>MQFDKYQHRRFSRRQLMQYASLSGMGLFLGSCSSDSSRVSPIFKPLNQQAGNVKALFEPLNQSIEELIFQAKNPAPEYPISAIEPNALLINSFDTTPVIDPNSFKLIIDGEVNNPMQLSMKDIQSLPLISMVIRHICVEGWSAIVQWGGVRLYDLAKLVQPKAGARYVYFESADNYYESWDIASALHPQTLLAYQKNGQPMPVENGAPLRLASPIKLGYKLSKWVIRVHFTNELVQKRLGYWEDEGYEWFAGL</sequence>
<protein>
    <submittedName>
        <fullName evidence="2">Oxidoreductase</fullName>
    </submittedName>
</protein>
<evidence type="ECO:0000313" key="2">
    <source>
        <dbReference type="EMBL" id="PZO39399.1"/>
    </source>
</evidence>
<comment type="caution">
    <text evidence="2">The sequence shown here is derived from an EMBL/GenBank/DDBJ whole genome shotgun (WGS) entry which is preliminary data.</text>
</comment>
<proteinExistence type="predicted"/>